<evidence type="ECO:0000313" key="3">
    <source>
        <dbReference type="Proteomes" id="UP001154322"/>
    </source>
</evidence>
<dbReference type="Pfam" id="PF14285">
    <property type="entry name" value="DUF4367"/>
    <property type="match status" value="1"/>
</dbReference>
<evidence type="ECO:0000259" key="1">
    <source>
        <dbReference type="Pfam" id="PF14285"/>
    </source>
</evidence>
<evidence type="ECO:0000313" key="2">
    <source>
        <dbReference type="EMBL" id="CAH8246486.1"/>
    </source>
</evidence>
<protein>
    <recommendedName>
        <fullName evidence="1">DUF4367 domain-containing protein</fullName>
    </recommendedName>
</protein>
<reference evidence="2" key="1">
    <citation type="submission" date="2022-06" db="EMBL/GenBank/DDBJ databases">
        <authorList>
            <person name="Dietemann V."/>
            <person name="Ory F."/>
            <person name="Dainat B."/>
            <person name="Oberhansli S."/>
        </authorList>
    </citation>
    <scope>NUCLEOTIDE SEQUENCE</scope>
    <source>
        <strain evidence="2">Ena-SAMPLE-TAB-26-04-2022-14:26:32:270-5432</strain>
    </source>
</reference>
<name>A0ABM9G456_9BACL</name>
<proteinExistence type="predicted"/>
<dbReference type="RefSeq" id="WP_213430093.1">
    <property type="nucleotide sequence ID" value="NZ_AP031286.1"/>
</dbReference>
<gene>
    <name evidence="2" type="ORF">WJ0W_003721</name>
</gene>
<feature type="domain" description="DUF4367" evidence="1">
    <location>
        <begin position="2"/>
        <end position="103"/>
    </location>
</feature>
<dbReference type="InterPro" id="IPR025377">
    <property type="entry name" value="DUF4367"/>
</dbReference>
<organism evidence="2 3">
    <name type="scientific">Paenibacillus melissococcoides</name>
    <dbReference type="NCBI Taxonomy" id="2912268"/>
    <lineage>
        <taxon>Bacteria</taxon>
        <taxon>Bacillati</taxon>
        <taxon>Bacillota</taxon>
        <taxon>Bacilli</taxon>
        <taxon>Bacillales</taxon>
        <taxon>Paenibacillaceae</taxon>
        <taxon>Paenibacillus</taxon>
    </lineage>
</organism>
<keyword evidence="3" id="KW-1185">Reference proteome</keyword>
<dbReference type="EMBL" id="CALYLO010000005">
    <property type="protein sequence ID" value="CAH8246486.1"/>
    <property type="molecule type" value="Genomic_DNA"/>
</dbReference>
<accession>A0ABM9G456</accession>
<dbReference type="Proteomes" id="UP001154322">
    <property type="component" value="Unassembled WGS sequence"/>
</dbReference>
<sequence>MALIFYANAPGDQIEVRYQLFSKGDDQVNVKISTSGMNDLKKVSIRGVDGFYGTSAGNLLGEKGQTKMLQWIESADEQTVMYTITASSDTVAEKELTFIAEHMQ</sequence>
<comment type="caution">
    <text evidence="2">The sequence shown here is derived from an EMBL/GenBank/DDBJ whole genome shotgun (WGS) entry which is preliminary data.</text>
</comment>